<sequence length="1787" mass="205020">MWSPLALLFLVGYALASTPAFKDNTEYVYDVNGRTLSSLHEVSDQYSGIFLKAKLHLSKRSDDKVQGRISDPQYAPIHSHLCDGWDTEVPESQLSYKQLALSGKPFEIGMDSAGLIKNIVVEKEVSNMEANIIKSICSQYQLDVRGKNAIDSPINDLPSEDKLDGVFKTMEETVTGETETTYKMHPLPLYILQSQPWLVRKDDLQQDNDRVVEVIKSKNYTNSEEKPSYHYGFGDIHEHEPTANSLGQFLTRQSHSRAILTGKPSRFTIQNSYTVNKIMIRPTFNNKERGSVISMVNVTLREVKNQDQKPQDLSNPNDIGNLIYTYDNPFSQNKDAKQKRMEKYHSSEERSDSEEETSWGRRSRRHISQHIHRHQEGNHDPKDSQQQQQKPRLEQAPSSPLLPYYMGYHGKSVKQSSDFDVKQNVQNMAQDIAENLMDPDKILKQDTLSKYVMLSSLMRLMDKDEIKQVSEQLYSPSGKGKDRLTWEVYRDALAVSGTGPAFLHIKELIESKKITKGEAADVVATMAKSVRTPTEDYMKQFFELTKNSRIMEEEKLNQTAVLAYCNLLYRVYMNRNESHSQYPVHSFGSFNSREGRKYVRETVIPYYKQQLDRAISEGQSNKIHLFITALGDIGDRDILSAFKPYLEGTKQCSQFQRMLMVSCLRRLARSQRNAALPVLYKIYQNAGELPDVRISAAYVLFRDPQVLSERLQSMAENTHIEYQEQLNAAVKSAIESASRLESRSRHNLRDAAQTAVPLLNDKLYGADKSHINFRDYVIPEMDSEFHHDFVEIGSPDSYWPKAMKAYARGHVNEIPQQYYDFKAMTSSIKELFDVLYEKTSGSKQAKKLRSQERDGDSKWSSANIAQQMNYFKEEREQLENYIYAEIAGLQSMWSYDNRSIDNLPQAIREYEDTYSKGKEFSYTKLRQIKDLALSVPTEMGLPFLYTSDKPVLVRWAGKIEARATPQISDGQKLSRPDKIKVKISSAFTFSVKDQSHLSFVTPCDHQIYIAGFDRNVQAHLPLSADVDIDVKEGEATVECEVQNPDKDARLLHYSTWPYTSKGDLMSTSPVSLRPNTQIIPPKESQSRYFDTQFGKSQTGMTFRAWGHHPVQSVNLGDLLHMYKAGDMKTLLKWVWDRSSLTQTEMSVAYVPNQSSTKKVTLRFSHKKQYKEQPEKKEQEDFLSYSQLNQKCQGEPKKRQENLLKYVEAGINNGQSHAYEVWMEFDGDKKRQHGCGVTFCKSNVDSKSRTMIYYTGNGDSEKQCSLDVKANIPNTNGLDLTDSLKNAPEAKYEMRMQCGPNENDAAQVSGKVNFKRSQQRKDRVTQKPLYNVCKRQMKEGNFQLPACQNMTIEANYMDVIQCKWQYNNIDRKYSDIVKSVYEGFKVYYYPETKIESIDDQKNNIQVEVRYEPEELRRVNVSIASGDERTTIYNVSLGSDYAKALLVPHPVFHVKSRLVGVLQGWQLHRPTCVIDQSAIQTFSNNTYPLSLGNDWTVAVQYIPQEARRRDQPKQPSVFEQLKDQQENYAILVRQASEDTKEVMITFNHEESEGKTVEINLKCEQSRQRKRSGSDPAATVYIDGKQIQFTDKQSYDLYNGFVQIYALRNGEVKVEIQGAFYTIYDGKRIKVTSTGGKLRDSNRGLCGKFSNDKYEDFTVPADCVVSDPRKFTDSYQVEKSKRPQRDSQECVAKVMPLYARVGFRKSGEARMNLRTRYAEQNGEICFSLQPLPTCKGSPRRTESEPVEAHCIQKTKSALYFKAQIDQGANPDFSQKSLTRHVDMKVHKQCN</sequence>
<feature type="signal peptide" evidence="7">
    <location>
        <begin position="1"/>
        <end position="16"/>
    </location>
</feature>
<dbReference type="SUPFAM" id="SSF48431">
    <property type="entry name" value="Lipovitellin-phosvitin complex, superhelical domain"/>
    <property type="match status" value="1"/>
</dbReference>
<reference evidence="10" key="1">
    <citation type="submission" date="2015-10" db="EMBL/GenBank/DDBJ databases">
        <title>Cloning of Vg1 Transcript from Red Palm Weevil, Rhynchophorus ferrugineus (Olivier) (Coleoptera:Curculionidae).</title>
        <authorList>
            <person name="Mehmood K."/>
            <person name="Tufail M."/>
            <person name="Husain M."/>
            <person name="Rasool K.G."/>
            <person name="Aldawood A.S."/>
        </authorList>
    </citation>
    <scope>NUCLEOTIDE SEQUENCE</scope>
    <source>
        <strain evidence="10">01RPW-SA</strain>
    </source>
</reference>
<dbReference type="InterPro" id="IPR001846">
    <property type="entry name" value="VWF_type-D"/>
</dbReference>
<dbReference type="InterPro" id="IPR001747">
    <property type="entry name" value="Vitellogenin_N"/>
</dbReference>
<organism evidence="10">
    <name type="scientific">Rhynchophorus ferrugineus</name>
    <name type="common">Red palm weevil</name>
    <name type="synonym">Curculio ferrugineus</name>
    <dbReference type="NCBI Taxonomy" id="354439"/>
    <lineage>
        <taxon>Eukaryota</taxon>
        <taxon>Metazoa</taxon>
        <taxon>Ecdysozoa</taxon>
        <taxon>Arthropoda</taxon>
        <taxon>Hexapoda</taxon>
        <taxon>Insecta</taxon>
        <taxon>Pterygota</taxon>
        <taxon>Neoptera</taxon>
        <taxon>Endopterygota</taxon>
        <taxon>Coleoptera</taxon>
        <taxon>Polyphaga</taxon>
        <taxon>Cucujiformia</taxon>
        <taxon>Curculionidae</taxon>
        <taxon>Dryophthorinae</taxon>
        <taxon>Rhynchophorus</taxon>
    </lineage>
</organism>
<feature type="region of interest" description="Disordered" evidence="6">
    <location>
        <begin position="303"/>
        <end position="407"/>
    </location>
</feature>
<gene>
    <name evidence="10" type="primary">Vg1</name>
    <name evidence="11" type="ORF">GWI33_018354</name>
</gene>
<evidence type="ECO:0000256" key="1">
    <source>
        <dbReference type="ARBA" id="ARBA00022729"/>
    </source>
</evidence>
<dbReference type="Gene3D" id="2.20.80.10">
    <property type="entry name" value="Lipovitellin-phosvitin complex, chain A, domain 4"/>
    <property type="match status" value="1"/>
</dbReference>
<evidence type="ECO:0000313" key="12">
    <source>
        <dbReference type="Proteomes" id="UP000625711"/>
    </source>
</evidence>
<dbReference type="PROSITE" id="PS51233">
    <property type="entry name" value="VWFD"/>
    <property type="match status" value="1"/>
</dbReference>
<keyword evidence="12" id="KW-1185">Reference proteome</keyword>
<dbReference type="PROSITE" id="PS51211">
    <property type="entry name" value="VITELLOGENIN"/>
    <property type="match status" value="1"/>
</dbReference>
<dbReference type="Proteomes" id="UP000625711">
    <property type="component" value="Unassembled WGS sequence"/>
</dbReference>
<evidence type="ECO:0000313" key="10">
    <source>
        <dbReference type="EMBL" id="ALN38803.1"/>
    </source>
</evidence>
<dbReference type="PANTHER" id="PTHR23345">
    <property type="entry name" value="VITELLOGENIN-RELATED"/>
    <property type="match status" value="1"/>
</dbReference>
<keyword evidence="4" id="KW-0325">Glycoprotein</keyword>
<dbReference type="Gene3D" id="2.30.230.10">
    <property type="entry name" value="Lipovitellin, beta-sheet shell regions, chain A"/>
    <property type="match status" value="1"/>
</dbReference>
<dbReference type="InterPro" id="IPR015816">
    <property type="entry name" value="Vitellinogen_b-sht_N"/>
</dbReference>
<evidence type="ECO:0000256" key="3">
    <source>
        <dbReference type="ARBA" id="ARBA00023157"/>
    </source>
</evidence>
<feature type="domain" description="Vitellogenin" evidence="8">
    <location>
        <begin position="21"/>
        <end position="803"/>
    </location>
</feature>
<dbReference type="SMART" id="SM00638">
    <property type="entry name" value="LPD_N"/>
    <property type="match status" value="1"/>
</dbReference>
<keyword evidence="1 7" id="KW-0732">Signal</keyword>
<evidence type="ECO:0000313" key="11">
    <source>
        <dbReference type="EMBL" id="KAF7268464.1"/>
    </source>
</evidence>
<feature type="compositionally biased region" description="Basic residues" evidence="6">
    <location>
        <begin position="361"/>
        <end position="373"/>
    </location>
</feature>
<protein>
    <submittedName>
        <fullName evidence="10">Vitellogenin</fullName>
    </submittedName>
</protein>
<feature type="compositionally biased region" description="Basic and acidic residues" evidence="6">
    <location>
        <begin position="334"/>
        <end position="350"/>
    </location>
</feature>
<dbReference type="FunFam" id="1.25.10.20:FF:000003">
    <property type="entry name" value="Vitellogenin C"/>
    <property type="match status" value="1"/>
</dbReference>
<evidence type="ECO:0000256" key="2">
    <source>
        <dbReference type="ARBA" id="ARBA00022761"/>
    </source>
</evidence>
<dbReference type="EMBL" id="KT946985">
    <property type="protein sequence ID" value="ALN38803.1"/>
    <property type="molecule type" value="mRNA"/>
</dbReference>
<evidence type="ECO:0000259" key="8">
    <source>
        <dbReference type="PROSITE" id="PS51211"/>
    </source>
</evidence>
<dbReference type="InterPro" id="IPR011030">
    <property type="entry name" value="Lipovitellin_superhlx_dom"/>
</dbReference>
<comment type="caution">
    <text evidence="5">Lacks conserved residue(s) required for the propagation of feature annotation.</text>
</comment>
<dbReference type="Pfam" id="PF00094">
    <property type="entry name" value="VWD"/>
    <property type="match status" value="1"/>
</dbReference>
<evidence type="ECO:0000256" key="4">
    <source>
        <dbReference type="ARBA" id="ARBA00023180"/>
    </source>
</evidence>
<dbReference type="PANTHER" id="PTHR23345:SF15">
    <property type="entry name" value="VITELLOGENIN 1-RELATED"/>
    <property type="match status" value="1"/>
</dbReference>
<dbReference type="Pfam" id="PF09172">
    <property type="entry name" value="Vit_open_b-sht"/>
    <property type="match status" value="1"/>
</dbReference>
<evidence type="ECO:0000256" key="6">
    <source>
        <dbReference type="SAM" id="MobiDB-lite"/>
    </source>
</evidence>
<accession>A0A0S2C3U3</accession>
<feature type="domain" description="VWFD" evidence="9">
    <location>
        <begin position="1468"/>
        <end position="1680"/>
    </location>
</feature>
<dbReference type="InterPro" id="IPR015255">
    <property type="entry name" value="Vitellinogen_open_b-sht"/>
</dbReference>
<keyword evidence="2" id="KW-0758">Storage protein</keyword>
<evidence type="ECO:0000256" key="7">
    <source>
        <dbReference type="SAM" id="SignalP"/>
    </source>
</evidence>
<dbReference type="SMART" id="SM00216">
    <property type="entry name" value="VWD"/>
    <property type="match status" value="1"/>
</dbReference>
<dbReference type="SMART" id="SM01169">
    <property type="entry name" value="DUF1943"/>
    <property type="match status" value="1"/>
</dbReference>
<dbReference type="EMBL" id="JAACXV010014320">
    <property type="protein sequence ID" value="KAF7268464.1"/>
    <property type="molecule type" value="Genomic_DNA"/>
</dbReference>
<dbReference type="Gene3D" id="1.25.10.20">
    <property type="entry name" value="Vitellinogen, superhelical"/>
    <property type="match status" value="1"/>
</dbReference>
<dbReference type="InterPro" id="IPR015819">
    <property type="entry name" value="Lipid_transp_b-sht_shell"/>
</dbReference>
<name>A0A0S2C3U3_RHYFE</name>
<evidence type="ECO:0000259" key="9">
    <source>
        <dbReference type="PROSITE" id="PS51233"/>
    </source>
</evidence>
<feature type="compositionally biased region" description="Basic and acidic residues" evidence="6">
    <location>
        <begin position="374"/>
        <end position="383"/>
    </location>
</feature>
<dbReference type="InterPro" id="IPR050733">
    <property type="entry name" value="Vitellogenin/Apolipophorin"/>
</dbReference>
<proteinExistence type="evidence at transcript level"/>
<evidence type="ECO:0000256" key="5">
    <source>
        <dbReference type="PROSITE-ProRule" id="PRU00557"/>
    </source>
</evidence>
<keyword evidence="3" id="KW-1015">Disulfide bond</keyword>
<reference evidence="11" key="2">
    <citation type="submission" date="2020-08" db="EMBL/GenBank/DDBJ databases">
        <title>Genome sequencing and assembly of the red palm weevil Rhynchophorus ferrugineus.</title>
        <authorList>
            <person name="Dias G.B."/>
            <person name="Bergman C.M."/>
            <person name="Manee M."/>
        </authorList>
    </citation>
    <scope>NUCLEOTIDE SEQUENCE</scope>
    <source>
        <strain evidence="11">AA-2017</strain>
        <tissue evidence="11">Whole larva</tissue>
    </source>
</reference>
<feature type="chain" id="PRO_5036298464" evidence="7">
    <location>
        <begin position="17"/>
        <end position="1787"/>
    </location>
</feature>
<dbReference type="Pfam" id="PF01347">
    <property type="entry name" value="Vitellogenin_N"/>
    <property type="match status" value="1"/>
</dbReference>
<dbReference type="OrthoDB" id="160294at2759"/>
<dbReference type="GO" id="GO:0005319">
    <property type="term" value="F:lipid transporter activity"/>
    <property type="evidence" value="ECO:0007669"/>
    <property type="project" value="InterPro"/>
</dbReference>
<dbReference type="SUPFAM" id="SSF56968">
    <property type="entry name" value="Lipovitellin-phosvitin complex, beta-sheet shell regions"/>
    <property type="match status" value="2"/>
</dbReference>
<dbReference type="GO" id="GO:0045735">
    <property type="term" value="F:nutrient reservoir activity"/>
    <property type="evidence" value="ECO:0007669"/>
    <property type="project" value="UniProtKB-KW"/>
</dbReference>